<evidence type="ECO:0000256" key="1">
    <source>
        <dbReference type="ARBA" id="ARBA00001206"/>
    </source>
</evidence>
<feature type="binding site" evidence="16">
    <location>
        <begin position="108"/>
        <end position="111"/>
    </location>
    <ligand>
        <name>substrate</name>
    </ligand>
</feature>
<dbReference type="InterPro" id="IPR004619">
    <property type="entry name" value="Type_III_PanK"/>
</dbReference>
<dbReference type="NCBIfam" id="TIGR00671">
    <property type="entry name" value="baf"/>
    <property type="match status" value="1"/>
</dbReference>
<comment type="caution">
    <text evidence="17">The sequence shown here is derived from an EMBL/GenBank/DDBJ whole genome shotgun (WGS) entry which is preliminary data.</text>
</comment>
<accession>A0A7W6RBU8</accession>
<feature type="binding site" evidence="16">
    <location>
        <position position="185"/>
    </location>
    <ligand>
        <name>substrate</name>
    </ligand>
</feature>
<evidence type="ECO:0000256" key="9">
    <source>
        <dbReference type="ARBA" id="ARBA00022741"/>
    </source>
</evidence>
<dbReference type="GO" id="GO:0046872">
    <property type="term" value="F:metal ion binding"/>
    <property type="evidence" value="ECO:0007669"/>
    <property type="project" value="UniProtKB-KW"/>
</dbReference>
<keyword evidence="13 16" id="KW-0173">Coenzyme A biosynthesis</keyword>
<evidence type="ECO:0000256" key="12">
    <source>
        <dbReference type="ARBA" id="ARBA00022958"/>
    </source>
</evidence>
<feature type="active site" description="Proton acceptor" evidence="16">
    <location>
        <position position="110"/>
    </location>
</feature>
<dbReference type="AlphaFoldDB" id="A0A7W6RBU8"/>
<dbReference type="NCBIfam" id="NF009855">
    <property type="entry name" value="PRK13321.1"/>
    <property type="match status" value="1"/>
</dbReference>
<proteinExistence type="inferred from homology"/>
<gene>
    <name evidence="16" type="primary">coaX</name>
    <name evidence="17" type="ORF">GGD89_000644</name>
</gene>
<reference evidence="17 18" key="1">
    <citation type="submission" date="2020-08" db="EMBL/GenBank/DDBJ databases">
        <title>Genome sequencing of Purple Non-Sulfur Bacteria from various extreme environments.</title>
        <authorList>
            <person name="Mayer M."/>
        </authorList>
    </citation>
    <scope>NUCLEOTIDE SEQUENCE [LARGE SCALE GENOMIC DNA]</scope>
    <source>
        <strain evidence="17 18">JA131</strain>
    </source>
</reference>
<dbReference type="PANTHER" id="PTHR34265">
    <property type="entry name" value="TYPE III PANTOTHENATE KINASE"/>
    <property type="match status" value="1"/>
</dbReference>
<organism evidence="17 18">
    <name type="scientific">Roseospira visakhapatnamensis</name>
    <dbReference type="NCBI Taxonomy" id="390880"/>
    <lineage>
        <taxon>Bacteria</taxon>
        <taxon>Pseudomonadati</taxon>
        <taxon>Pseudomonadota</taxon>
        <taxon>Alphaproteobacteria</taxon>
        <taxon>Rhodospirillales</taxon>
        <taxon>Rhodospirillaceae</taxon>
        <taxon>Roseospira</taxon>
    </lineage>
</organism>
<comment type="pathway">
    <text evidence="4 16">Cofactor biosynthesis; coenzyme A biosynthesis; CoA from (R)-pantothenate: step 1/5.</text>
</comment>
<evidence type="ECO:0000256" key="7">
    <source>
        <dbReference type="ARBA" id="ARBA00022490"/>
    </source>
</evidence>
<name>A0A7W6RBU8_9PROT</name>
<dbReference type="InterPro" id="IPR043129">
    <property type="entry name" value="ATPase_NBD"/>
</dbReference>
<evidence type="ECO:0000256" key="3">
    <source>
        <dbReference type="ARBA" id="ARBA00004496"/>
    </source>
</evidence>
<dbReference type="HAMAP" id="MF_01274">
    <property type="entry name" value="Pantothen_kinase_3"/>
    <property type="match status" value="1"/>
</dbReference>
<keyword evidence="10 16" id="KW-0418">Kinase</keyword>
<dbReference type="GO" id="GO:0015937">
    <property type="term" value="P:coenzyme A biosynthetic process"/>
    <property type="evidence" value="ECO:0007669"/>
    <property type="project" value="UniProtKB-UniRule"/>
</dbReference>
<dbReference type="NCBIfam" id="NF009848">
    <property type="entry name" value="PRK13318.1-6"/>
    <property type="match status" value="1"/>
</dbReference>
<protein>
    <recommendedName>
        <fullName evidence="15 16">Type III pantothenate kinase</fullName>
        <ecNumber evidence="6 16">2.7.1.33</ecNumber>
    </recommendedName>
    <alternativeName>
        <fullName evidence="16">PanK-III</fullName>
    </alternativeName>
    <alternativeName>
        <fullName evidence="16">Pantothenic acid kinase</fullName>
    </alternativeName>
</protein>
<dbReference type="CDD" id="cd24015">
    <property type="entry name" value="ASKHA_NBD_PanK-III"/>
    <property type="match status" value="1"/>
</dbReference>
<evidence type="ECO:0000256" key="16">
    <source>
        <dbReference type="HAMAP-Rule" id="MF_01274"/>
    </source>
</evidence>
<dbReference type="RefSeq" id="WP_184042651.1">
    <property type="nucleotide sequence ID" value="NZ_JACIGK010000003.1"/>
</dbReference>
<dbReference type="PANTHER" id="PTHR34265:SF1">
    <property type="entry name" value="TYPE III PANTOTHENATE KINASE"/>
    <property type="match status" value="1"/>
</dbReference>
<comment type="caution">
    <text evidence="16">Lacks conserved residue(s) required for the propagation of feature annotation.</text>
</comment>
<dbReference type="GO" id="GO:0005524">
    <property type="term" value="F:ATP binding"/>
    <property type="evidence" value="ECO:0007669"/>
    <property type="project" value="UniProtKB-UniRule"/>
</dbReference>
<dbReference type="GO" id="GO:0004594">
    <property type="term" value="F:pantothenate kinase activity"/>
    <property type="evidence" value="ECO:0007669"/>
    <property type="project" value="UniProtKB-UniRule"/>
</dbReference>
<keyword evidence="7 16" id="KW-0963">Cytoplasm</keyword>
<keyword evidence="11 16" id="KW-0067">ATP-binding</keyword>
<evidence type="ECO:0000256" key="4">
    <source>
        <dbReference type="ARBA" id="ARBA00005225"/>
    </source>
</evidence>
<evidence type="ECO:0000256" key="11">
    <source>
        <dbReference type="ARBA" id="ARBA00022840"/>
    </source>
</evidence>
<keyword evidence="9 16" id="KW-0547">Nucleotide-binding</keyword>
<dbReference type="GO" id="GO:0005737">
    <property type="term" value="C:cytoplasm"/>
    <property type="evidence" value="ECO:0007669"/>
    <property type="project" value="UniProtKB-SubCell"/>
</dbReference>
<dbReference type="Pfam" id="PF03309">
    <property type="entry name" value="Pan_kinase"/>
    <property type="match status" value="1"/>
</dbReference>
<keyword evidence="8 16" id="KW-0808">Transferase</keyword>
<evidence type="ECO:0000256" key="15">
    <source>
        <dbReference type="ARBA" id="ARBA00040883"/>
    </source>
</evidence>
<dbReference type="UniPathway" id="UPA00241">
    <property type="reaction ID" value="UER00352"/>
</dbReference>
<dbReference type="EMBL" id="JACIGK010000003">
    <property type="protein sequence ID" value="MBB4265033.1"/>
    <property type="molecule type" value="Genomic_DNA"/>
</dbReference>
<evidence type="ECO:0000313" key="18">
    <source>
        <dbReference type="Proteomes" id="UP000554286"/>
    </source>
</evidence>
<dbReference type="NCBIfam" id="NF009844">
    <property type="entry name" value="PRK13318.1-2"/>
    <property type="match status" value="1"/>
</dbReference>
<dbReference type="Proteomes" id="UP000554286">
    <property type="component" value="Unassembled WGS sequence"/>
</dbReference>
<evidence type="ECO:0000256" key="5">
    <source>
        <dbReference type="ARBA" id="ARBA00011738"/>
    </source>
</evidence>
<sequence length="271" mass="29052">MLLAIDCGNTNTVFAVYDGDTKFREWRAASKSGRTADEMGVWLIQLMALKGLRPESITEAIIASVVPAAVYDLRLLCHTYFSAPPLVIGDPDVDLGLRVLVDRPEEVGADRLVNTVAAHTTYKGPLIVIDFGTATTFDVVDADGNYCGGVIAPGVNLSLEALHMAAAQLPRVAIGRPRSVIGKGTVSAMRSGIYLGYVSMIEGLTARIQQEFGAAMTVVATGGLASLFTEATDVIHHLDNDLTLRGLLQIHRRNAAQRTHTRSDHGSVHMT</sequence>
<comment type="similarity">
    <text evidence="14 16">Belongs to the type III pantothenate kinase family.</text>
</comment>
<dbReference type="EC" id="2.7.1.33" evidence="6 16"/>
<keyword evidence="18" id="KW-1185">Reference proteome</keyword>
<dbReference type="Gene3D" id="3.30.420.40">
    <property type="match status" value="2"/>
</dbReference>
<evidence type="ECO:0000256" key="6">
    <source>
        <dbReference type="ARBA" id="ARBA00012102"/>
    </source>
</evidence>
<comment type="function">
    <text evidence="16">Catalyzes the phosphorylation of pantothenate (Pan), the first step in CoA biosynthesis.</text>
</comment>
<comment type="subunit">
    <text evidence="5 16">Homodimer.</text>
</comment>
<keyword evidence="12 16" id="KW-0630">Potassium</keyword>
<evidence type="ECO:0000313" key="17">
    <source>
        <dbReference type="EMBL" id="MBB4265033.1"/>
    </source>
</evidence>
<feature type="binding site" evidence="16">
    <location>
        <position position="133"/>
    </location>
    <ligand>
        <name>ATP</name>
        <dbReference type="ChEBI" id="CHEBI:30616"/>
    </ligand>
</feature>
<feature type="binding site" evidence="16">
    <location>
        <position position="130"/>
    </location>
    <ligand>
        <name>K(+)</name>
        <dbReference type="ChEBI" id="CHEBI:29103"/>
    </ligand>
</feature>
<evidence type="ECO:0000256" key="13">
    <source>
        <dbReference type="ARBA" id="ARBA00022993"/>
    </source>
</evidence>
<feature type="binding site" evidence="16">
    <location>
        <begin position="6"/>
        <end position="13"/>
    </location>
    <ligand>
        <name>ATP</name>
        <dbReference type="ChEBI" id="CHEBI:30616"/>
    </ligand>
</feature>
<dbReference type="SUPFAM" id="SSF53067">
    <property type="entry name" value="Actin-like ATPase domain"/>
    <property type="match status" value="2"/>
</dbReference>
<comment type="catalytic activity">
    <reaction evidence="1 16">
        <text>(R)-pantothenate + ATP = (R)-4'-phosphopantothenate + ADP + H(+)</text>
        <dbReference type="Rhea" id="RHEA:16373"/>
        <dbReference type="ChEBI" id="CHEBI:10986"/>
        <dbReference type="ChEBI" id="CHEBI:15378"/>
        <dbReference type="ChEBI" id="CHEBI:29032"/>
        <dbReference type="ChEBI" id="CHEBI:30616"/>
        <dbReference type="ChEBI" id="CHEBI:456216"/>
        <dbReference type="EC" id="2.7.1.33"/>
    </reaction>
</comment>
<evidence type="ECO:0000256" key="2">
    <source>
        <dbReference type="ARBA" id="ARBA00001958"/>
    </source>
</evidence>
<evidence type="ECO:0000256" key="14">
    <source>
        <dbReference type="ARBA" id="ARBA00038036"/>
    </source>
</evidence>
<evidence type="ECO:0000256" key="8">
    <source>
        <dbReference type="ARBA" id="ARBA00022679"/>
    </source>
</evidence>
<comment type="subcellular location">
    <subcellularLocation>
        <location evidence="3 16">Cytoplasm</location>
    </subcellularLocation>
</comment>
<keyword evidence="16" id="KW-0479">Metal-binding</keyword>
<comment type="cofactor">
    <cofactor evidence="16">
        <name>NH4(+)</name>
        <dbReference type="ChEBI" id="CHEBI:28938"/>
    </cofactor>
    <cofactor evidence="16">
        <name>K(+)</name>
        <dbReference type="ChEBI" id="CHEBI:29103"/>
    </cofactor>
    <text evidence="16">A monovalent cation. Ammonium or potassium.</text>
</comment>
<comment type="cofactor">
    <cofactor evidence="2">
        <name>K(+)</name>
        <dbReference type="ChEBI" id="CHEBI:29103"/>
    </cofactor>
</comment>
<evidence type="ECO:0000256" key="10">
    <source>
        <dbReference type="ARBA" id="ARBA00022777"/>
    </source>
</evidence>